<organism evidence="2 3">
    <name type="scientific">Actinokineospora guangxiensis</name>
    <dbReference type="NCBI Taxonomy" id="1490288"/>
    <lineage>
        <taxon>Bacteria</taxon>
        <taxon>Bacillati</taxon>
        <taxon>Actinomycetota</taxon>
        <taxon>Actinomycetes</taxon>
        <taxon>Pseudonocardiales</taxon>
        <taxon>Pseudonocardiaceae</taxon>
        <taxon>Actinokineospora</taxon>
    </lineage>
</organism>
<dbReference type="GO" id="GO:0004519">
    <property type="term" value="F:endonuclease activity"/>
    <property type="evidence" value="ECO:0007669"/>
    <property type="project" value="UniProtKB-KW"/>
</dbReference>
<dbReference type="Proteomes" id="UP001596157">
    <property type="component" value="Unassembled WGS sequence"/>
</dbReference>
<gene>
    <name evidence="2" type="ORF">ACFPM7_26940</name>
</gene>
<feature type="domain" description="HNH nuclease" evidence="1">
    <location>
        <begin position="211"/>
        <end position="260"/>
    </location>
</feature>
<accession>A0ABW0EXR0</accession>
<keyword evidence="3" id="KW-1185">Reference proteome</keyword>
<dbReference type="RefSeq" id="WP_378250601.1">
    <property type="nucleotide sequence ID" value="NZ_JBHSKF010000018.1"/>
</dbReference>
<name>A0ABW0EXR0_9PSEU</name>
<evidence type="ECO:0000313" key="2">
    <source>
        <dbReference type="EMBL" id="MFC5290706.1"/>
    </source>
</evidence>
<dbReference type="Pfam" id="PF13391">
    <property type="entry name" value="HNH_2"/>
    <property type="match status" value="1"/>
</dbReference>
<dbReference type="EMBL" id="JBHSKF010000018">
    <property type="protein sequence ID" value="MFC5290706.1"/>
    <property type="molecule type" value="Genomic_DNA"/>
</dbReference>
<sequence length="313" mass="35065">MAAWLMLAAGDNREHAGNDGYDDLPSEHYSWDSTVPNCAKPQVGDVIVLRDTEHLLGASVIGAIETGAATKQRWRCPSCNHASIKRRRKKLPPYVCQNKNCKGTFVEPIAETISVRTYRSKHDVAWVDMHALLTAKEVNKMCVKEKSQNSIRVLDLDRFHLAMTAGGVLPATPIEAAMASVMGGHRQAFVLARIGQAAFRKRLLQEFGDVCAFTGPAPRDVLEGAHLYSYAADGRHHDNGGLMMRRDIHRLFDLGHIAVNPDSMLIDVRSEIRRYPDYAALHGQQVRVSQGKLRPQHRSWLRKHWDTYRGPST</sequence>
<evidence type="ECO:0000259" key="1">
    <source>
        <dbReference type="Pfam" id="PF13391"/>
    </source>
</evidence>
<proteinExistence type="predicted"/>
<keyword evidence="2" id="KW-0255">Endonuclease</keyword>
<evidence type="ECO:0000313" key="3">
    <source>
        <dbReference type="Proteomes" id="UP001596157"/>
    </source>
</evidence>
<keyword evidence="2" id="KW-0540">Nuclease</keyword>
<reference evidence="3" key="1">
    <citation type="journal article" date="2019" name="Int. J. Syst. Evol. Microbiol.">
        <title>The Global Catalogue of Microorganisms (GCM) 10K type strain sequencing project: providing services to taxonomists for standard genome sequencing and annotation.</title>
        <authorList>
            <consortium name="The Broad Institute Genomics Platform"/>
            <consortium name="The Broad Institute Genome Sequencing Center for Infectious Disease"/>
            <person name="Wu L."/>
            <person name="Ma J."/>
        </authorList>
    </citation>
    <scope>NUCLEOTIDE SEQUENCE [LARGE SCALE GENOMIC DNA]</scope>
    <source>
        <strain evidence="3">CCUG 59778</strain>
    </source>
</reference>
<protein>
    <submittedName>
        <fullName evidence="2">HNH endonuclease</fullName>
    </submittedName>
</protein>
<keyword evidence="2" id="KW-0378">Hydrolase</keyword>
<dbReference type="InterPro" id="IPR003615">
    <property type="entry name" value="HNH_nuc"/>
</dbReference>
<comment type="caution">
    <text evidence="2">The sequence shown here is derived from an EMBL/GenBank/DDBJ whole genome shotgun (WGS) entry which is preliminary data.</text>
</comment>